<gene>
    <name evidence="2" type="ORF">HYH03_009380</name>
</gene>
<dbReference type="EMBL" id="JAEHOE010000045">
    <property type="protein sequence ID" value="KAG2492437.1"/>
    <property type="molecule type" value="Genomic_DNA"/>
</dbReference>
<comment type="similarity">
    <text evidence="1">Belongs to the GET4 family.</text>
</comment>
<evidence type="ECO:0000313" key="3">
    <source>
        <dbReference type="Proteomes" id="UP000612055"/>
    </source>
</evidence>
<dbReference type="Pfam" id="PF04190">
    <property type="entry name" value="GET4"/>
    <property type="match status" value="1"/>
</dbReference>
<dbReference type="PANTHER" id="PTHR12875:SF0">
    <property type="entry name" value="GOLGI TO ER TRAFFIC PROTEIN 4 HOMOLOG"/>
    <property type="match status" value="1"/>
</dbReference>
<dbReference type="Gene3D" id="1.25.40.10">
    <property type="entry name" value="Tetratricopeptide repeat domain"/>
    <property type="match status" value="1"/>
</dbReference>
<organism evidence="2 3">
    <name type="scientific">Edaphochlamys debaryana</name>
    <dbReference type="NCBI Taxonomy" id="47281"/>
    <lineage>
        <taxon>Eukaryota</taxon>
        <taxon>Viridiplantae</taxon>
        <taxon>Chlorophyta</taxon>
        <taxon>core chlorophytes</taxon>
        <taxon>Chlorophyceae</taxon>
        <taxon>CS clade</taxon>
        <taxon>Chlamydomonadales</taxon>
        <taxon>Chlamydomonadales incertae sedis</taxon>
        <taxon>Edaphochlamys</taxon>
    </lineage>
</organism>
<proteinExistence type="inferred from homology"/>
<dbReference type="GO" id="GO:0045048">
    <property type="term" value="P:protein insertion into ER membrane"/>
    <property type="evidence" value="ECO:0007669"/>
    <property type="project" value="InterPro"/>
</dbReference>
<keyword evidence="3" id="KW-1185">Reference proteome</keyword>
<evidence type="ECO:0000313" key="2">
    <source>
        <dbReference type="EMBL" id="KAG2492437.1"/>
    </source>
</evidence>
<dbReference type="AlphaFoldDB" id="A0A835XWJ7"/>
<dbReference type="GO" id="GO:0005829">
    <property type="term" value="C:cytosol"/>
    <property type="evidence" value="ECO:0007669"/>
    <property type="project" value="TreeGrafter"/>
</dbReference>
<comment type="caution">
    <text evidence="2">The sequence shown here is derived from an EMBL/GenBank/DDBJ whole genome shotgun (WGS) entry which is preliminary data.</text>
</comment>
<evidence type="ECO:0008006" key="4">
    <source>
        <dbReference type="Google" id="ProtNLM"/>
    </source>
</evidence>
<evidence type="ECO:0000256" key="1">
    <source>
        <dbReference type="ARBA" id="ARBA00005351"/>
    </source>
</evidence>
<sequence>MYKTAYHRAKARQNMEDALLILREGAVTQLAHGQITCGVELGMLLVETYTTASTPADEASVSRLLDIINAFPPPGQAAGAAGSAAASAAASSSSPVVDECARFVAACVKWAQKAGAVVSSRRLHSAFASYLWKRFGPESLGRALQHFVRGDDAEGFAQALHACAAAGPRAEVDLWLLRALLQVLSAATSHSRMAQLAHARSTYDAFLARSGPIDTPTARFTELTLLALEHLALSPRAHDMLVLAREKYGDGVLRRDGSLAPMLERVETLYFNVRRGGAGGPLGGLFGDLFKSLAEAH</sequence>
<accession>A0A835XWJ7</accession>
<dbReference type="Proteomes" id="UP000612055">
    <property type="component" value="Unassembled WGS sequence"/>
</dbReference>
<dbReference type="InterPro" id="IPR007317">
    <property type="entry name" value="GET4"/>
</dbReference>
<dbReference type="PANTHER" id="PTHR12875">
    <property type="entry name" value="GOLGI TO ER TRAFFIC PROTEIN 4 HOMOLOG"/>
    <property type="match status" value="1"/>
</dbReference>
<dbReference type="InterPro" id="IPR011990">
    <property type="entry name" value="TPR-like_helical_dom_sf"/>
</dbReference>
<reference evidence="2" key="1">
    <citation type="journal article" date="2020" name="bioRxiv">
        <title>Comparative genomics of Chlamydomonas.</title>
        <authorList>
            <person name="Craig R.J."/>
            <person name="Hasan A.R."/>
            <person name="Ness R.W."/>
            <person name="Keightley P.D."/>
        </authorList>
    </citation>
    <scope>NUCLEOTIDE SEQUENCE</scope>
    <source>
        <strain evidence="2">CCAP 11/70</strain>
    </source>
</reference>
<name>A0A835XWJ7_9CHLO</name>
<dbReference type="OrthoDB" id="10252405at2759"/>
<protein>
    <recommendedName>
        <fullName evidence="4">Golgi to ER traffic protein 4</fullName>
    </recommendedName>
</protein>